<reference evidence="2" key="2">
    <citation type="submission" date="2023-05" db="EMBL/GenBank/DDBJ databases">
        <authorList>
            <consortium name="Lawrence Berkeley National Laboratory"/>
            <person name="Steindorff A."/>
            <person name="Hensen N."/>
            <person name="Bonometti L."/>
            <person name="Westerberg I."/>
            <person name="Brannstrom I.O."/>
            <person name="Guillou S."/>
            <person name="Cros-Aarteil S."/>
            <person name="Calhoun S."/>
            <person name="Haridas S."/>
            <person name="Kuo A."/>
            <person name="Mondo S."/>
            <person name="Pangilinan J."/>
            <person name="Riley R."/>
            <person name="Labutti K."/>
            <person name="Andreopoulos B."/>
            <person name="Lipzen A."/>
            <person name="Chen C."/>
            <person name="Yanf M."/>
            <person name="Daum C."/>
            <person name="Ng V."/>
            <person name="Clum A."/>
            <person name="Ohm R."/>
            <person name="Martin F."/>
            <person name="Silar P."/>
            <person name="Natvig D."/>
            <person name="Lalanne C."/>
            <person name="Gautier V."/>
            <person name="Ament-Velasquez S.L."/>
            <person name="Kruys A."/>
            <person name="Hutchinson M.I."/>
            <person name="Powell A.J."/>
            <person name="Barry K."/>
            <person name="Miller A.N."/>
            <person name="Grigoriev I.V."/>
            <person name="Debuchy R."/>
            <person name="Gladieux P."/>
            <person name="Thoren M.H."/>
            <person name="Johannesson H."/>
        </authorList>
    </citation>
    <scope>NUCLEOTIDE SEQUENCE</scope>
    <source>
        <strain evidence="2">CBS 990.96</strain>
    </source>
</reference>
<dbReference type="Pfam" id="PF01546">
    <property type="entry name" value="Peptidase_M20"/>
    <property type="match status" value="1"/>
</dbReference>
<accession>A0AAN7BRX8</accession>
<comment type="caution">
    <text evidence="2">The sequence shown here is derived from an EMBL/GenBank/DDBJ whole genome shotgun (WGS) entry which is preliminary data.</text>
</comment>
<protein>
    <submittedName>
        <fullName evidence="2">Metal-dependent amidase/aminoacylase/carboxypeptidase</fullName>
    </submittedName>
</protein>
<dbReference type="PANTHER" id="PTHR11014:SF63">
    <property type="entry name" value="METALLOPEPTIDASE, PUTATIVE (AFU_ORTHOLOGUE AFUA_6G09600)-RELATED"/>
    <property type="match status" value="1"/>
</dbReference>
<sequence>MSLTPNVPDPQHLRSILDRYQPNLPQWAQFYRDLHTDPDISGMEANTAKQVASQLERLGYKVYSMIGGHGVVGVLRNGSGKTVLIRAELDALPMLEQTNLEYRSRRRMKDRHGNEHPVMHSCGHDMHMAVLLAAADLLDRAAEHWTGTLMMVFQPDAKEGRGAEAMVNGGLYQICGSRVPDLVPDLMLAQHLSPAPAGTLEIRSGLVQPIADVFDIRVYGGYRGNVKHSNLYIDPIPLSMRIVSELQEAITSKIGTKEFATVKCRRFDIGKPDNENIPYADILLVIHTVKDDIRSSVLQLVKDKFRTDCQNAMVPRNPNVLHTARAPLMSNDDAIALPVRKVFRDYFGKNAFKANYTQSLARGCDDDFSTLGAAHNVPYAYYQRIAQTRPAGLHSPLFAPDIDATLKTGTYAMALAVLTFLAK</sequence>
<comment type="similarity">
    <text evidence="1">Belongs to the peptidase M20A family.</text>
</comment>
<reference evidence="2" key="1">
    <citation type="journal article" date="2023" name="Mol. Phylogenet. Evol.">
        <title>Genome-scale phylogeny and comparative genomics of the fungal order Sordariales.</title>
        <authorList>
            <person name="Hensen N."/>
            <person name="Bonometti L."/>
            <person name="Westerberg I."/>
            <person name="Brannstrom I.O."/>
            <person name="Guillou S."/>
            <person name="Cros-Aarteil S."/>
            <person name="Calhoun S."/>
            <person name="Haridas S."/>
            <person name="Kuo A."/>
            <person name="Mondo S."/>
            <person name="Pangilinan J."/>
            <person name="Riley R."/>
            <person name="LaButti K."/>
            <person name="Andreopoulos B."/>
            <person name="Lipzen A."/>
            <person name="Chen C."/>
            <person name="Yan M."/>
            <person name="Daum C."/>
            <person name="Ng V."/>
            <person name="Clum A."/>
            <person name="Steindorff A."/>
            <person name="Ohm R.A."/>
            <person name="Martin F."/>
            <person name="Silar P."/>
            <person name="Natvig D.O."/>
            <person name="Lalanne C."/>
            <person name="Gautier V."/>
            <person name="Ament-Velasquez S.L."/>
            <person name="Kruys A."/>
            <person name="Hutchinson M.I."/>
            <person name="Powell A.J."/>
            <person name="Barry K."/>
            <person name="Miller A.N."/>
            <person name="Grigoriev I.V."/>
            <person name="Debuchy R."/>
            <person name="Gladieux P."/>
            <person name="Hiltunen Thoren M."/>
            <person name="Johannesson H."/>
        </authorList>
    </citation>
    <scope>NUCLEOTIDE SEQUENCE</scope>
    <source>
        <strain evidence="2">CBS 990.96</strain>
    </source>
</reference>
<dbReference type="InterPro" id="IPR002933">
    <property type="entry name" value="Peptidase_M20"/>
</dbReference>
<evidence type="ECO:0000256" key="1">
    <source>
        <dbReference type="ARBA" id="ARBA00006247"/>
    </source>
</evidence>
<evidence type="ECO:0000313" key="2">
    <source>
        <dbReference type="EMBL" id="KAK4228357.1"/>
    </source>
</evidence>
<dbReference type="Proteomes" id="UP001301958">
    <property type="component" value="Unassembled WGS sequence"/>
</dbReference>
<dbReference type="Gene3D" id="3.30.70.360">
    <property type="match status" value="1"/>
</dbReference>
<keyword evidence="3" id="KW-1185">Reference proteome</keyword>
<dbReference type="InterPro" id="IPR017439">
    <property type="entry name" value="Amidohydrolase"/>
</dbReference>
<dbReference type="GO" id="GO:0016787">
    <property type="term" value="F:hydrolase activity"/>
    <property type="evidence" value="ECO:0007669"/>
    <property type="project" value="InterPro"/>
</dbReference>
<proteinExistence type="inferred from homology"/>
<organism evidence="2 3">
    <name type="scientific">Podospora fimiseda</name>
    <dbReference type="NCBI Taxonomy" id="252190"/>
    <lineage>
        <taxon>Eukaryota</taxon>
        <taxon>Fungi</taxon>
        <taxon>Dikarya</taxon>
        <taxon>Ascomycota</taxon>
        <taxon>Pezizomycotina</taxon>
        <taxon>Sordariomycetes</taxon>
        <taxon>Sordariomycetidae</taxon>
        <taxon>Sordariales</taxon>
        <taxon>Podosporaceae</taxon>
        <taxon>Podospora</taxon>
    </lineage>
</organism>
<dbReference type="SUPFAM" id="SSF53187">
    <property type="entry name" value="Zn-dependent exopeptidases"/>
    <property type="match status" value="1"/>
</dbReference>
<evidence type="ECO:0000313" key="3">
    <source>
        <dbReference type="Proteomes" id="UP001301958"/>
    </source>
</evidence>
<dbReference type="PANTHER" id="PTHR11014">
    <property type="entry name" value="PEPTIDASE M20 FAMILY MEMBER"/>
    <property type="match status" value="1"/>
</dbReference>
<dbReference type="Gene3D" id="3.40.630.10">
    <property type="entry name" value="Zn peptidases"/>
    <property type="match status" value="1"/>
</dbReference>
<name>A0AAN7BRX8_9PEZI</name>
<dbReference type="AlphaFoldDB" id="A0AAN7BRX8"/>
<gene>
    <name evidence="2" type="ORF">QBC38DRAFT_361925</name>
</gene>
<dbReference type="EMBL" id="MU865319">
    <property type="protein sequence ID" value="KAK4228357.1"/>
    <property type="molecule type" value="Genomic_DNA"/>
</dbReference>